<dbReference type="EMBL" id="QXDF01000001">
    <property type="protein sequence ID" value="RIA55808.1"/>
    <property type="molecule type" value="Genomic_DNA"/>
</dbReference>
<comment type="caution">
    <text evidence="1">The sequence shown here is derived from an EMBL/GenBank/DDBJ whole genome shotgun (WGS) entry which is preliminary data.</text>
</comment>
<reference evidence="1 2" key="1">
    <citation type="submission" date="2018-08" db="EMBL/GenBank/DDBJ databases">
        <title>Genomic Encyclopedia of Archaeal and Bacterial Type Strains, Phase II (KMG-II): from individual species to whole genera.</title>
        <authorList>
            <person name="Goeker M."/>
        </authorList>
    </citation>
    <scope>NUCLEOTIDE SEQUENCE [LARGE SCALE GENOMIC DNA]</scope>
    <source>
        <strain evidence="1 2">DSM 5002</strain>
    </source>
</reference>
<dbReference type="OrthoDB" id="262125at2"/>
<dbReference type="Proteomes" id="UP000266273">
    <property type="component" value="Unassembled WGS sequence"/>
</dbReference>
<protein>
    <submittedName>
        <fullName evidence="1">Uncharacterized protein</fullName>
    </submittedName>
</protein>
<evidence type="ECO:0000313" key="2">
    <source>
        <dbReference type="Proteomes" id="UP000266273"/>
    </source>
</evidence>
<dbReference type="SUPFAM" id="SSF82171">
    <property type="entry name" value="DPP6 N-terminal domain-like"/>
    <property type="match status" value="1"/>
</dbReference>
<keyword evidence="2" id="KW-1185">Reference proteome</keyword>
<dbReference type="RefSeq" id="WP_119060660.1">
    <property type="nucleotide sequence ID" value="NZ_QXDF01000001.1"/>
</dbReference>
<sequence>MRTAALVRPAALPHCLFVAVCCWILLSRGDTQARTSASPSGTYTVRIPSQAAEEKSSPRTFTLLQLRREGSLLREHRTFGYLLDVLWSPDERWVAVNNRRANSGDYLWVLSTSDGEAVRKPEDDLESRLRDQAVADIERLDKQASYETLDRYWIDAVEWKDANTLLARFRGQYYAQGRVLGTYRYIAEITITDGAAVLGGWTRFVPDRQ</sequence>
<organism evidence="1 2">
    <name type="scientific">Dichotomicrobium thermohalophilum</name>
    <dbReference type="NCBI Taxonomy" id="933063"/>
    <lineage>
        <taxon>Bacteria</taxon>
        <taxon>Pseudomonadati</taxon>
        <taxon>Pseudomonadota</taxon>
        <taxon>Alphaproteobacteria</taxon>
        <taxon>Hyphomicrobiales</taxon>
        <taxon>Hyphomicrobiaceae</taxon>
        <taxon>Dichotomicrobium</taxon>
    </lineage>
</organism>
<gene>
    <name evidence="1" type="ORF">BXY53_0890</name>
</gene>
<dbReference type="AlphaFoldDB" id="A0A397Q430"/>
<proteinExistence type="predicted"/>
<evidence type="ECO:0000313" key="1">
    <source>
        <dbReference type="EMBL" id="RIA55808.1"/>
    </source>
</evidence>
<accession>A0A397Q430</accession>
<name>A0A397Q430_9HYPH</name>